<gene>
    <name evidence="1" type="ORF">EMUCRT_0173</name>
</gene>
<name>A0A0F3NE47_9RICK</name>
<dbReference type="Gene3D" id="2.40.160.20">
    <property type="match status" value="1"/>
</dbReference>
<comment type="caution">
    <text evidence="1">The sequence shown here is derived from an EMBL/GenBank/DDBJ whole genome shotgun (WGS) entry which is preliminary data.</text>
</comment>
<dbReference type="PATRIC" id="fig|1359167.3.peg.169"/>
<sequence>MGDYSDSFKSEYIDYQHFNIDISTALGYKLDNNFFYEFKIRYTNIKPAIHKLMDFEKMDLIDILQRIIGKKLYTPKIENVFEINSVTTLVNSGYDYVINNKLTAYFSCGIGIAGLLNYQGFRSHVLTHYGVSVQSEVGLCYVDKKKVSLCIGYSYLRNYWKYDTNKIYDEDGNTVMYHFQDFQFNSHVVFADFKVML</sequence>
<dbReference type="Proteomes" id="UP000033546">
    <property type="component" value="Unassembled WGS sequence"/>
</dbReference>
<evidence type="ECO:0000313" key="1">
    <source>
        <dbReference type="EMBL" id="KJV65987.1"/>
    </source>
</evidence>
<proteinExistence type="predicted"/>
<protein>
    <recommendedName>
        <fullName evidence="3">Surface antigen family protein</fullName>
    </recommendedName>
</protein>
<organism evidence="1 2">
    <name type="scientific">Ehrlichia cf. muris str. EmCRT</name>
    <dbReference type="NCBI Taxonomy" id="1359167"/>
    <lineage>
        <taxon>Bacteria</taxon>
        <taxon>Pseudomonadati</taxon>
        <taxon>Pseudomonadota</taxon>
        <taxon>Alphaproteobacteria</taxon>
        <taxon>Rickettsiales</taxon>
        <taxon>Anaplasmataceae</taxon>
        <taxon>Ehrlichia</taxon>
    </lineage>
</organism>
<evidence type="ECO:0008006" key="3">
    <source>
        <dbReference type="Google" id="ProtNLM"/>
    </source>
</evidence>
<dbReference type="EMBL" id="LANU01000001">
    <property type="protein sequence ID" value="KJV65987.1"/>
    <property type="molecule type" value="Genomic_DNA"/>
</dbReference>
<evidence type="ECO:0000313" key="2">
    <source>
        <dbReference type="Proteomes" id="UP000033546"/>
    </source>
</evidence>
<accession>A0A0F3NE47</accession>
<reference evidence="1 2" key="1">
    <citation type="submission" date="2015-02" db="EMBL/GenBank/DDBJ databases">
        <title>Genome Sequencing of Rickettsiales.</title>
        <authorList>
            <person name="Daugherty S.C."/>
            <person name="Su Q."/>
            <person name="Abolude K."/>
            <person name="Beier-Sexton M."/>
            <person name="Carlyon J.A."/>
            <person name="Carter R."/>
            <person name="Day N.P."/>
            <person name="Dumler S.J."/>
            <person name="Dyachenko V."/>
            <person name="Godinez A."/>
            <person name="Kurtti T.J."/>
            <person name="Lichay M."/>
            <person name="Mullins K.E."/>
            <person name="Ott S."/>
            <person name="Pappas-Brown V."/>
            <person name="Paris D.H."/>
            <person name="Patel P."/>
            <person name="Richards A.L."/>
            <person name="Sadzewicz L."/>
            <person name="Sears K."/>
            <person name="Seidman D."/>
            <person name="Sengamalay N."/>
            <person name="Stenos J."/>
            <person name="Tallon L.J."/>
            <person name="Vincent G."/>
            <person name="Fraser C.M."/>
            <person name="Munderloh U."/>
            <person name="Dunning-Hotopp J.C."/>
        </authorList>
    </citation>
    <scope>NUCLEOTIDE SEQUENCE [LARGE SCALE GENOMIC DNA]</scope>
    <source>
        <strain evidence="1 2">EmCRT</strain>
    </source>
</reference>
<dbReference type="AlphaFoldDB" id="A0A0F3NE47"/>
<dbReference type="InterPro" id="IPR011250">
    <property type="entry name" value="OMP/PagP_B-barrel"/>
</dbReference>
<dbReference type="SUPFAM" id="SSF56925">
    <property type="entry name" value="OMPA-like"/>
    <property type="match status" value="1"/>
</dbReference>